<proteinExistence type="predicted"/>
<sequence length="153" mass="17566">MMSPEALNAKLDDMLKDTKAGHLKWRLEIETSEYEDRDKKIVVKEDKKEWIMDECYVAFSCNYRGEDFVMITYEDIETCGDKTRSLNLVFLPPVSMRLFDVNALAPYSVSANAVLTAKIHTLWETLLALYKEDKTSVDILTDTWTPDKGSAAR</sequence>
<gene>
    <name evidence="1" type="ORF">H8Z76_10455</name>
</gene>
<dbReference type="Proteomes" id="UP000621540">
    <property type="component" value="Unassembled WGS sequence"/>
</dbReference>
<protein>
    <submittedName>
        <fullName evidence="1">Uncharacterized protein</fullName>
    </submittedName>
</protein>
<dbReference type="RefSeq" id="WP_022514764.1">
    <property type="nucleotide sequence ID" value="NZ_JACOQH010000007.1"/>
</dbReference>
<comment type="caution">
    <text evidence="1">The sequence shown here is derived from an EMBL/GenBank/DDBJ whole genome shotgun (WGS) entry which is preliminary data.</text>
</comment>
<organism evidence="1 2">
    <name type="scientific">Roseburia yibonii</name>
    <dbReference type="NCBI Taxonomy" id="2763063"/>
    <lineage>
        <taxon>Bacteria</taxon>
        <taxon>Bacillati</taxon>
        <taxon>Bacillota</taxon>
        <taxon>Clostridia</taxon>
        <taxon>Lachnospirales</taxon>
        <taxon>Lachnospiraceae</taxon>
        <taxon>Roseburia</taxon>
    </lineage>
</organism>
<evidence type="ECO:0000313" key="2">
    <source>
        <dbReference type="Proteomes" id="UP000621540"/>
    </source>
</evidence>
<keyword evidence="2" id="KW-1185">Reference proteome</keyword>
<evidence type="ECO:0000313" key="1">
    <source>
        <dbReference type="EMBL" id="MBC5754426.1"/>
    </source>
</evidence>
<accession>A0ABR7IBW6</accession>
<name>A0ABR7IBW6_9FIRM</name>
<dbReference type="EMBL" id="JACOQH010000007">
    <property type="protein sequence ID" value="MBC5754426.1"/>
    <property type="molecule type" value="Genomic_DNA"/>
</dbReference>
<reference evidence="1 2" key="1">
    <citation type="submission" date="2020-08" db="EMBL/GenBank/DDBJ databases">
        <title>Genome public.</title>
        <authorList>
            <person name="Liu C."/>
            <person name="Sun Q."/>
        </authorList>
    </citation>
    <scope>NUCLEOTIDE SEQUENCE [LARGE SCALE GENOMIC DNA]</scope>
    <source>
        <strain evidence="1 2">BX0805</strain>
    </source>
</reference>